<dbReference type="Pfam" id="PF16199">
    <property type="entry name" value="Radical_SAM_C"/>
    <property type="match status" value="1"/>
</dbReference>
<keyword evidence="2" id="KW-0004">4Fe-4S</keyword>
<dbReference type="AlphaFoldDB" id="A0A8J8MEQ9"/>
<accession>A0A8J8MEQ9</accession>
<evidence type="ECO:0000256" key="5">
    <source>
        <dbReference type="ARBA" id="ARBA00023004"/>
    </source>
</evidence>
<dbReference type="InterPro" id="IPR006638">
    <property type="entry name" value="Elp3/MiaA/NifB-like_rSAM"/>
</dbReference>
<dbReference type="SFLD" id="SFLDS00029">
    <property type="entry name" value="Radical_SAM"/>
    <property type="match status" value="1"/>
</dbReference>
<dbReference type="RefSeq" id="WP_212691551.1">
    <property type="nucleotide sequence ID" value="NZ_CP058561.1"/>
</dbReference>
<dbReference type="InterPro" id="IPR032432">
    <property type="entry name" value="Radical_SAM_C"/>
</dbReference>
<evidence type="ECO:0000259" key="7">
    <source>
        <dbReference type="PROSITE" id="PS51918"/>
    </source>
</evidence>
<evidence type="ECO:0000256" key="1">
    <source>
        <dbReference type="ARBA" id="ARBA00001966"/>
    </source>
</evidence>
<keyword evidence="4" id="KW-0479">Metal-binding</keyword>
<dbReference type="KEGG" id="vgu:HYG85_22665"/>
<dbReference type="Gene3D" id="3.80.30.20">
    <property type="entry name" value="tm_1862 like domain"/>
    <property type="match status" value="1"/>
</dbReference>
<keyword evidence="9" id="KW-1185">Reference proteome</keyword>
<keyword evidence="6" id="KW-0411">Iron-sulfur</keyword>
<name>A0A8J8MEQ9_9FIRM</name>
<dbReference type="GO" id="GO:0046872">
    <property type="term" value="F:metal ion binding"/>
    <property type="evidence" value="ECO:0007669"/>
    <property type="project" value="UniProtKB-KW"/>
</dbReference>
<dbReference type="InterPro" id="IPR058240">
    <property type="entry name" value="rSAM_sf"/>
</dbReference>
<dbReference type="EMBL" id="CP058561">
    <property type="protein sequence ID" value="QUH31576.1"/>
    <property type="molecule type" value="Genomic_DNA"/>
</dbReference>
<gene>
    <name evidence="8" type="ORF">HYG85_22665</name>
</gene>
<dbReference type="InterPro" id="IPR005911">
    <property type="entry name" value="YhcC-like"/>
</dbReference>
<evidence type="ECO:0000256" key="4">
    <source>
        <dbReference type="ARBA" id="ARBA00022723"/>
    </source>
</evidence>
<dbReference type="Pfam" id="PF04055">
    <property type="entry name" value="Radical_SAM"/>
    <property type="match status" value="1"/>
</dbReference>
<dbReference type="InterPro" id="IPR039661">
    <property type="entry name" value="ELP3"/>
</dbReference>
<protein>
    <submittedName>
        <fullName evidence="8">TIGR01212 family radical SAM protein</fullName>
    </submittedName>
</protein>
<dbReference type="InterPro" id="IPR023404">
    <property type="entry name" value="rSAM_horseshoe"/>
</dbReference>
<evidence type="ECO:0000256" key="2">
    <source>
        <dbReference type="ARBA" id="ARBA00022485"/>
    </source>
</evidence>
<dbReference type="PANTHER" id="PTHR11135:SF1">
    <property type="entry name" value="PROTEIN YHCC"/>
    <property type="match status" value="1"/>
</dbReference>
<dbReference type="GO" id="GO:0003824">
    <property type="term" value="F:catalytic activity"/>
    <property type="evidence" value="ECO:0007669"/>
    <property type="project" value="InterPro"/>
</dbReference>
<dbReference type="GO" id="GO:0051539">
    <property type="term" value="F:4 iron, 4 sulfur cluster binding"/>
    <property type="evidence" value="ECO:0007669"/>
    <property type="project" value="UniProtKB-KW"/>
</dbReference>
<dbReference type="PROSITE" id="PS51918">
    <property type="entry name" value="RADICAL_SAM"/>
    <property type="match status" value="1"/>
</dbReference>
<dbReference type="PANTHER" id="PTHR11135">
    <property type="entry name" value="HISTONE ACETYLTRANSFERASE-RELATED"/>
    <property type="match status" value="1"/>
</dbReference>
<dbReference type="InterPro" id="IPR007197">
    <property type="entry name" value="rSAM"/>
</dbReference>
<keyword evidence="3" id="KW-0949">S-adenosyl-L-methionine</keyword>
<dbReference type="NCBIfam" id="TIGR01212">
    <property type="entry name" value="TIGR01212 family radical SAM protein"/>
    <property type="match status" value="1"/>
</dbReference>
<organism evidence="8 9">
    <name type="scientific">Vallitalea guaymasensis</name>
    <dbReference type="NCBI Taxonomy" id="1185412"/>
    <lineage>
        <taxon>Bacteria</taxon>
        <taxon>Bacillati</taxon>
        <taxon>Bacillota</taxon>
        <taxon>Clostridia</taxon>
        <taxon>Lachnospirales</taxon>
        <taxon>Vallitaleaceae</taxon>
        <taxon>Vallitalea</taxon>
    </lineage>
</organism>
<dbReference type="SFLD" id="SFLDG01091">
    <property type="entry name" value="uncharacterized_CHP01210-like"/>
    <property type="match status" value="1"/>
</dbReference>
<evidence type="ECO:0000256" key="3">
    <source>
        <dbReference type="ARBA" id="ARBA00022691"/>
    </source>
</evidence>
<sequence>MIDTEKRLYYKYSDYLKNKYGEKIYKLPINMDLTCPNRDGCIGYNGCIFCSEVGTGFESLSNRMSVSEQLGKNMSYIEKKYNAKKFIAYFQNFTNTYMPIKEFKNAVTDSIGDKIVEIAISTRPDCINDDYLEILNELKKEYKVNITIELGLQSVNYYTLDKINRGHSLAEFIDAVLRIKKFDFDTCAHMILNLPWDNMRDIVEGAKILTVLEVNQIKLHSLYIAKNTELARLYNKNKITIISKEDYIDRVVAFLEYTNPNIAIQRLASRAPKEETIFCNWNTSWWKIKDGIENSMVENNTYQGRLCTYQNGRALTKKFSI</sequence>
<keyword evidence="5" id="KW-0408">Iron</keyword>
<reference evidence="8 9" key="1">
    <citation type="submission" date="2020-07" db="EMBL/GenBank/DDBJ databases">
        <title>Vallitalea guaymasensis genome.</title>
        <authorList>
            <person name="Postec A."/>
        </authorList>
    </citation>
    <scope>NUCLEOTIDE SEQUENCE [LARGE SCALE GENOMIC DNA]</scope>
    <source>
        <strain evidence="8 9">Ra1766G1</strain>
    </source>
</reference>
<comment type="cofactor">
    <cofactor evidence="1">
        <name>[4Fe-4S] cluster</name>
        <dbReference type="ChEBI" id="CHEBI:49883"/>
    </cofactor>
</comment>
<proteinExistence type="predicted"/>
<dbReference type="SFLD" id="SFLDG01086">
    <property type="entry name" value="elongater_protein-like"/>
    <property type="match status" value="1"/>
</dbReference>
<dbReference type="Proteomes" id="UP000677305">
    <property type="component" value="Chromosome"/>
</dbReference>
<dbReference type="SUPFAM" id="SSF102114">
    <property type="entry name" value="Radical SAM enzymes"/>
    <property type="match status" value="1"/>
</dbReference>
<evidence type="ECO:0000313" key="9">
    <source>
        <dbReference type="Proteomes" id="UP000677305"/>
    </source>
</evidence>
<feature type="domain" description="Radical SAM core" evidence="7">
    <location>
        <begin position="19"/>
        <end position="261"/>
    </location>
</feature>
<evidence type="ECO:0000256" key="6">
    <source>
        <dbReference type="ARBA" id="ARBA00023014"/>
    </source>
</evidence>
<evidence type="ECO:0000313" key="8">
    <source>
        <dbReference type="EMBL" id="QUH31576.1"/>
    </source>
</evidence>
<dbReference type="SMART" id="SM00729">
    <property type="entry name" value="Elp3"/>
    <property type="match status" value="1"/>
</dbReference>